<dbReference type="Proteomes" id="UP001420932">
    <property type="component" value="Unassembled WGS sequence"/>
</dbReference>
<keyword evidence="4" id="KW-0539">Nucleus</keyword>
<keyword evidence="1" id="KW-0805">Transcription regulation</keyword>
<dbReference type="SUPFAM" id="SSF101941">
    <property type="entry name" value="NAC domain"/>
    <property type="match status" value="1"/>
</dbReference>
<organism evidence="6 7">
    <name type="scientific">Stephania yunnanensis</name>
    <dbReference type="NCBI Taxonomy" id="152371"/>
    <lineage>
        <taxon>Eukaryota</taxon>
        <taxon>Viridiplantae</taxon>
        <taxon>Streptophyta</taxon>
        <taxon>Embryophyta</taxon>
        <taxon>Tracheophyta</taxon>
        <taxon>Spermatophyta</taxon>
        <taxon>Magnoliopsida</taxon>
        <taxon>Ranunculales</taxon>
        <taxon>Menispermaceae</taxon>
        <taxon>Menispermoideae</taxon>
        <taxon>Cissampelideae</taxon>
        <taxon>Stephania</taxon>
    </lineage>
</organism>
<dbReference type="GO" id="GO:0006355">
    <property type="term" value="P:regulation of DNA-templated transcription"/>
    <property type="evidence" value="ECO:0007669"/>
    <property type="project" value="InterPro"/>
</dbReference>
<evidence type="ECO:0000259" key="5">
    <source>
        <dbReference type="PROSITE" id="PS51005"/>
    </source>
</evidence>
<evidence type="ECO:0000256" key="3">
    <source>
        <dbReference type="ARBA" id="ARBA00023163"/>
    </source>
</evidence>
<comment type="caution">
    <text evidence="6">The sequence shown here is derived from an EMBL/GenBank/DDBJ whole genome shotgun (WGS) entry which is preliminary data.</text>
</comment>
<dbReference type="InterPro" id="IPR036093">
    <property type="entry name" value="NAC_dom_sf"/>
</dbReference>
<reference evidence="6 7" key="1">
    <citation type="submission" date="2024-01" db="EMBL/GenBank/DDBJ databases">
        <title>Genome assemblies of Stephania.</title>
        <authorList>
            <person name="Yang L."/>
        </authorList>
    </citation>
    <scope>NUCLEOTIDE SEQUENCE [LARGE SCALE GENOMIC DNA]</scope>
    <source>
        <strain evidence="6">YNDBR</strain>
        <tissue evidence="6">Leaf</tissue>
    </source>
</reference>
<feature type="domain" description="NAC" evidence="5">
    <location>
        <begin position="18"/>
        <end position="150"/>
    </location>
</feature>
<evidence type="ECO:0000256" key="1">
    <source>
        <dbReference type="ARBA" id="ARBA00023015"/>
    </source>
</evidence>
<sequence length="365" mass="39980">MSFCFNCFTMSTLGPSSQLLIIDFNCTDEEAVQQLRGIQLGAPLPSNVITDVDPYLVYPGNLPADIWYLSKSVGDKPSDAGYWKASKNDDKIITCSTTTGLKITFEHYLGPEPTAKKTDWMMHKYMIIQNQNRDNAELLDPLALFRVFLNYGENLYVGSHCSNTEKQDAEGKIMKVNADSGSCSQGSTSWSMNLGHGNPVRHVQGLPEINSLSEGDYLELADLDDNPESSSSSSENSSVLTFSTDDDCFDSSALLQELEENSQDMQPKHTERKCQVAAPLEAKKVVHEADSLGINLGLQSGEDPTALLDKQFANITDQEHQIAACDKVASSTDQGKDADKAAQKNKGAAWGIAELGKKFCCFMPF</sequence>
<dbReference type="Pfam" id="PF02365">
    <property type="entry name" value="NAM"/>
    <property type="match status" value="1"/>
</dbReference>
<keyword evidence="2" id="KW-0238">DNA-binding</keyword>
<dbReference type="AlphaFoldDB" id="A0AAP0L3Y0"/>
<dbReference type="Gene3D" id="2.170.150.80">
    <property type="entry name" value="NAC domain"/>
    <property type="match status" value="1"/>
</dbReference>
<keyword evidence="3" id="KW-0804">Transcription</keyword>
<dbReference type="InterPro" id="IPR003441">
    <property type="entry name" value="NAC-dom"/>
</dbReference>
<keyword evidence="7" id="KW-1185">Reference proteome</keyword>
<dbReference type="PANTHER" id="PTHR31719">
    <property type="entry name" value="NAC TRANSCRIPTION FACTOR 56"/>
    <property type="match status" value="1"/>
</dbReference>
<dbReference type="GO" id="GO:0003677">
    <property type="term" value="F:DNA binding"/>
    <property type="evidence" value="ECO:0007669"/>
    <property type="project" value="UniProtKB-KW"/>
</dbReference>
<dbReference type="EMBL" id="JBBNAF010000002">
    <property type="protein sequence ID" value="KAK9164082.1"/>
    <property type="molecule type" value="Genomic_DNA"/>
</dbReference>
<evidence type="ECO:0000313" key="7">
    <source>
        <dbReference type="Proteomes" id="UP001420932"/>
    </source>
</evidence>
<dbReference type="PANTHER" id="PTHR31719:SF43">
    <property type="entry name" value="NAC TRANSCRIPTION FACTOR 56"/>
    <property type="match status" value="1"/>
</dbReference>
<evidence type="ECO:0000256" key="2">
    <source>
        <dbReference type="ARBA" id="ARBA00023125"/>
    </source>
</evidence>
<proteinExistence type="predicted"/>
<evidence type="ECO:0000313" key="6">
    <source>
        <dbReference type="EMBL" id="KAK9164082.1"/>
    </source>
</evidence>
<accession>A0AAP0L3Y0</accession>
<dbReference type="PROSITE" id="PS51005">
    <property type="entry name" value="NAC"/>
    <property type="match status" value="1"/>
</dbReference>
<gene>
    <name evidence="6" type="ORF">Syun_004984</name>
</gene>
<protein>
    <recommendedName>
        <fullName evidence="5">NAC domain-containing protein</fullName>
    </recommendedName>
</protein>
<evidence type="ECO:0000256" key="4">
    <source>
        <dbReference type="ARBA" id="ARBA00023242"/>
    </source>
</evidence>
<name>A0AAP0L3Y0_9MAGN</name>